<reference evidence="4 5" key="1">
    <citation type="submission" date="2022-07" db="EMBL/GenBank/DDBJ databases">
        <title>Genome-wide signatures of adaptation to extreme environments.</title>
        <authorList>
            <person name="Cho C.H."/>
            <person name="Yoon H.S."/>
        </authorList>
    </citation>
    <scope>NUCLEOTIDE SEQUENCE [LARGE SCALE GENOMIC DNA]</scope>
    <source>
        <strain evidence="4 5">DBV 063 E5</strain>
    </source>
</reference>
<dbReference type="Pfam" id="PF00226">
    <property type="entry name" value="DnaJ"/>
    <property type="match status" value="1"/>
</dbReference>
<protein>
    <recommendedName>
        <fullName evidence="3">J domain-containing protein</fullName>
    </recommendedName>
</protein>
<evidence type="ECO:0000313" key="5">
    <source>
        <dbReference type="Proteomes" id="UP001301350"/>
    </source>
</evidence>
<keyword evidence="5" id="KW-1185">Reference proteome</keyword>
<dbReference type="PANTHER" id="PTHR44157:SF1">
    <property type="entry name" value="DNAJ HOMOLOG SUBFAMILY C MEMBER 11"/>
    <property type="match status" value="1"/>
</dbReference>
<comment type="caution">
    <text evidence="4">The sequence shown here is derived from an EMBL/GenBank/DDBJ whole genome shotgun (WGS) entry which is preliminary data.</text>
</comment>
<dbReference type="AlphaFoldDB" id="A0AAV9IWS0"/>
<gene>
    <name evidence="4" type="ORF">CDCA_CDCA08G2541</name>
</gene>
<dbReference type="Pfam" id="PF11875">
    <property type="entry name" value="DnaJ-like_C11_C"/>
    <property type="match status" value="1"/>
</dbReference>
<dbReference type="SMART" id="SM00271">
    <property type="entry name" value="DnaJ"/>
    <property type="match status" value="1"/>
</dbReference>
<organism evidence="4 5">
    <name type="scientific">Cyanidium caldarium</name>
    <name type="common">Red alga</name>
    <dbReference type="NCBI Taxonomy" id="2771"/>
    <lineage>
        <taxon>Eukaryota</taxon>
        <taxon>Rhodophyta</taxon>
        <taxon>Bangiophyceae</taxon>
        <taxon>Cyanidiales</taxon>
        <taxon>Cyanidiaceae</taxon>
        <taxon>Cyanidium</taxon>
    </lineage>
</organism>
<feature type="domain" description="J" evidence="3">
    <location>
        <begin position="27"/>
        <end position="95"/>
    </location>
</feature>
<dbReference type="Proteomes" id="UP001301350">
    <property type="component" value="Unassembled WGS sequence"/>
</dbReference>
<dbReference type="PRINTS" id="PR00625">
    <property type="entry name" value="JDOMAIN"/>
</dbReference>
<accession>A0AAV9IWS0</accession>
<dbReference type="PANTHER" id="PTHR44157">
    <property type="entry name" value="DNAJ HOMOLOG SUBFAMILY C MEMBER 11"/>
    <property type="match status" value="1"/>
</dbReference>
<dbReference type="PROSITE" id="PS50076">
    <property type="entry name" value="DNAJ_2"/>
    <property type="match status" value="1"/>
</dbReference>
<name>A0AAV9IWS0_CYACA</name>
<keyword evidence="1" id="KW-0143">Chaperone</keyword>
<dbReference type="InterPro" id="IPR052243">
    <property type="entry name" value="Mito_inner_membrane_organizer"/>
</dbReference>
<sequence>MNGPSEEDGEGHRARLGAADDALPPNHYYAVLNVPPTASREEIRAAYLRLSQAYHPDRHTDDEAKRAATDLFTEIKDAYEVLSHPLRREVYDAYGADGLRALESTQLATFDEARAHFEKQRRYKEGGAGAFGEDGWRDAFVDGVPVGAPDSYLSMGHSVNVAVDGTGLAQLLPDLANGDWRYVGSAMAVRGAVLGTQGTLYLSAKDSVSVQYDVTTGGRSTDGDHGGGWPAAAANGVNVTARRQFSSNMVGEVGLAWLATTTSGAVRRGEGGGASFIPLPVLTGKIWRRTGAYATLSLEASYSATRQEGLMLVLTHARQLTDQWQGQLSWAAGLAPGCMATFVRGDDKWAVSLGASIGMGATGVKVTLRRAIDFLKDTHARLRAQLTFAGWALEMGVAREFSLDGILAAAVQIAHAGVSLKLKVGRGNHRLGVPILLVPHADPMAFAVLTGSLGALVAGTDRLLLRPMRQAARERDHRRHREARLGVLAERRRKAQQALELLRGAAERSRQQEREHGGLVIVRAVYGDAEAVAGLDAASIATLAVDELEGVCDVTDALQVMVEHHDSSLRVHGSISKASLNGFYDPTLHDGERVLRVWYTHRGRALDVTVGDLEPLVLGGTSANGMNARTV</sequence>
<dbReference type="EMBL" id="JANCYW010000008">
    <property type="protein sequence ID" value="KAK4536516.1"/>
    <property type="molecule type" value="Genomic_DNA"/>
</dbReference>
<dbReference type="InterPro" id="IPR001623">
    <property type="entry name" value="DnaJ_domain"/>
</dbReference>
<evidence type="ECO:0000256" key="1">
    <source>
        <dbReference type="ARBA" id="ARBA00023186"/>
    </source>
</evidence>
<evidence type="ECO:0000259" key="3">
    <source>
        <dbReference type="PROSITE" id="PS50076"/>
    </source>
</evidence>
<feature type="region of interest" description="Disordered" evidence="2">
    <location>
        <begin position="1"/>
        <end position="20"/>
    </location>
</feature>
<proteinExistence type="predicted"/>
<dbReference type="GO" id="GO:0042407">
    <property type="term" value="P:cristae formation"/>
    <property type="evidence" value="ECO:0007669"/>
    <property type="project" value="TreeGrafter"/>
</dbReference>
<dbReference type="GO" id="GO:0005739">
    <property type="term" value="C:mitochondrion"/>
    <property type="evidence" value="ECO:0007669"/>
    <property type="project" value="GOC"/>
</dbReference>
<dbReference type="InterPro" id="IPR024586">
    <property type="entry name" value="DnaJ-like_C11_C"/>
</dbReference>
<dbReference type="CDD" id="cd06257">
    <property type="entry name" value="DnaJ"/>
    <property type="match status" value="1"/>
</dbReference>
<dbReference type="InterPro" id="IPR036869">
    <property type="entry name" value="J_dom_sf"/>
</dbReference>
<dbReference type="SUPFAM" id="SSF46565">
    <property type="entry name" value="Chaperone J-domain"/>
    <property type="match status" value="1"/>
</dbReference>
<evidence type="ECO:0000256" key="2">
    <source>
        <dbReference type="SAM" id="MobiDB-lite"/>
    </source>
</evidence>
<dbReference type="Gene3D" id="1.10.287.110">
    <property type="entry name" value="DnaJ domain"/>
    <property type="match status" value="1"/>
</dbReference>
<evidence type="ECO:0000313" key="4">
    <source>
        <dbReference type="EMBL" id="KAK4536516.1"/>
    </source>
</evidence>